<evidence type="ECO:0000256" key="2">
    <source>
        <dbReference type="ARBA" id="ARBA00006375"/>
    </source>
</evidence>
<dbReference type="InParanoid" id="A0A1Z5JW88"/>
<dbReference type="SUPFAM" id="SSF103506">
    <property type="entry name" value="Mitochondrial carrier"/>
    <property type="match status" value="1"/>
</dbReference>
<feature type="transmembrane region" description="Helical" evidence="11">
    <location>
        <begin position="804"/>
        <end position="824"/>
    </location>
</feature>
<evidence type="ECO:0000256" key="9">
    <source>
        <dbReference type="ARBA" id="ARBA00023136"/>
    </source>
</evidence>
<evidence type="ECO:0000313" key="12">
    <source>
        <dbReference type="EMBL" id="GAX18156.1"/>
    </source>
</evidence>
<keyword evidence="13" id="KW-1185">Reference proteome</keyword>
<protein>
    <submittedName>
        <fullName evidence="12">Uncharacterized protein</fullName>
    </submittedName>
</protein>
<dbReference type="InterPro" id="IPR018108">
    <property type="entry name" value="MCP_transmembrane"/>
</dbReference>
<dbReference type="GO" id="GO:0005315">
    <property type="term" value="F:phosphate transmembrane transporter activity"/>
    <property type="evidence" value="ECO:0007669"/>
    <property type="project" value="InterPro"/>
</dbReference>
<keyword evidence="8" id="KW-0496">Mitochondrion</keyword>
<dbReference type="PROSITE" id="PS50920">
    <property type="entry name" value="SOLCAR"/>
    <property type="match status" value="2"/>
</dbReference>
<keyword evidence="6" id="KW-0999">Mitochondrion inner membrane</keyword>
<proteinExistence type="inferred from homology"/>
<dbReference type="InterPro" id="IPR023395">
    <property type="entry name" value="MCP_dom_sf"/>
</dbReference>
<feature type="repeat" description="Solcar" evidence="10">
    <location>
        <begin position="924"/>
        <end position="1013"/>
    </location>
</feature>
<gene>
    <name evidence="12" type="ORF">FisN_25Hh139</name>
</gene>
<dbReference type="EMBL" id="BDSP01000124">
    <property type="protein sequence ID" value="GAX18156.1"/>
    <property type="molecule type" value="Genomic_DNA"/>
</dbReference>
<dbReference type="GO" id="GO:1990547">
    <property type="term" value="P:mitochondrial phosphate ion transmembrane transport"/>
    <property type="evidence" value="ECO:0007669"/>
    <property type="project" value="InterPro"/>
</dbReference>
<comment type="caution">
    <text evidence="12">The sequence shown here is derived from an EMBL/GenBank/DDBJ whole genome shotgun (WGS) entry which is preliminary data.</text>
</comment>
<sequence length="1044" mass="113085">MNMIASAGGSMHRNSVKRPRWLIGLFLTPYSFLSAFHLSSSLTSSLNYRTCHTHLYSSPLINTEDDEKAINAVDSSRRRALESIAFTSVATLFGASEARAGVPELDSATGQLFSPKSEMFSGGSTAARGIPVTQRERLKAGQSLQSIYETRFVAYLSRFLLNFDPATRAWWLQQGLADSWEPLDSKKNPEMVLAEFANSVEVGLADYFSGPFGSYSSVRAATAGISAAQSARSMKSAQSETDNLVARIFGGKRKATVDSAAEKENIQLAKQGVLNLCALLKARYTSVAAKRQLAILFSFVSDPRLQPVNEICSLLGEADNASITKLELIFPEQRSVRMSSRVGGGYSLGEFPEIVVSDPPPLGDLYCAAQVVPRMRSTTRVLRIRVVDGGEGYVTAPQVTLQQSRGLLDRPCQAVAILDIQGSVESIIVLDPGSGYGGPTGEIPPEVKIEAPPKRVNKKVQKVRTATAIADLEYEVVGLELIDGGNGYSVSEPPSIQIVPPKQDPDWYIQVQDTVDQRYLPMGDSEIKLKARVAAMKTAAGVSVLVSDNPPNFATIDSGLIQLLQREPLELLPSSFRPRLVMDEKTGLRSYTIPALKGIPMSSSDYPYFYREFDPVFGGVGRVPVTKGASALKVDEYARLALSGAVCTVLVRTGLGPLELIKTKLQLLNDDELFEFARKQKTKDEYVNVKQEEEATSYSTLASKNESISSASFGAVAMKEKTSVEVPIVEESEKAPANIKVGTMDLIRSTIELRGWTSLFQSADITFLASLVFGSFGFGATELFRRSLAIAFLRNGSSDTASEIALLIAAAGATTVTAAAAAPFEVLRVRSMGYVTPKVWTDVLKDFLEDEGKSKNENDTFELKNLTPQELLPLWSGFAPTVSRELPFAVVKFLVFDIISVSIVNLLNSNSEGAFPIQVGVGPVGLAVSAAAGAIAGVAGAVVSHPADLILTKTNSVRKKKGEGKADWREVVRNLTSQEGGFANLFVGLGARATFFFLVIGLQFFLYDYVKNLFQVGQDDLSLVLDVFYAVREGLVEASEYRSL</sequence>
<dbReference type="GO" id="GO:0005743">
    <property type="term" value="C:mitochondrial inner membrane"/>
    <property type="evidence" value="ECO:0007669"/>
    <property type="project" value="UniProtKB-SubCell"/>
</dbReference>
<dbReference type="PANTHER" id="PTHR45671:SF12">
    <property type="entry name" value="MITOCHONDRIAL PHOSPHATE CARRIER PROTEIN"/>
    <property type="match status" value="1"/>
</dbReference>
<dbReference type="AlphaFoldDB" id="A0A1Z5JW88"/>
<evidence type="ECO:0000256" key="5">
    <source>
        <dbReference type="ARBA" id="ARBA00022737"/>
    </source>
</evidence>
<feature type="transmembrane region" description="Helical" evidence="11">
    <location>
        <begin position="982"/>
        <end position="1006"/>
    </location>
</feature>
<reference evidence="12 13" key="1">
    <citation type="journal article" date="2015" name="Plant Cell">
        <title>Oil accumulation by the oleaginous diatom Fistulifera solaris as revealed by the genome and transcriptome.</title>
        <authorList>
            <person name="Tanaka T."/>
            <person name="Maeda Y."/>
            <person name="Veluchamy A."/>
            <person name="Tanaka M."/>
            <person name="Abida H."/>
            <person name="Marechal E."/>
            <person name="Bowler C."/>
            <person name="Muto M."/>
            <person name="Sunaga Y."/>
            <person name="Tanaka M."/>
            <person name="Yoshino T."/>
            <person name="Taniguchi T."/>
            <person name="Fukuda Y."/>
            <person name="Nemoto M."/>
            <person name="Matsumoto M."/>
            <person name="Wong P.S."/>
            <person name="Aburatani S."/>
            <person name="Fujibuchi W."/>
        </authorList>
    </citation>
    <scope>NUCLEOTIDE SEQUENCE [LARGE SCALE GENOMIC DNA]</scope>
    <source>
        <strain evidence="12 13">JPCC DA0580</strain>
    </source>
</reference>
<evidence type="ECO:0000256" key="3">
    <source>
        <dbReference type="ARBA" id="ARBA00022448"/>
    </source>
</evidence>
<accession>A0A1Z5JW88</accession>
<dbReference type="OrthoDB" id="427452at2759"/>
<evidence type="ECO:0000256" key="6">
    <source>
        <dbReference type="ARBA" id="ARBA00022792"/>
    </source>
</evidence>
<organism evidence="12 13">
    <name type="scientific">Fistulifera solaris</name>
    <name type="common">Oleaginous diatom</name>
    <dbReference type="NCBI Taxonomy" id="1519565"/>
    <lineage>
        <taxon>Eukaryota</taxon>
        <taxon>Sar</taxon>
        <taxon>Stramenopiles</taxon>
        <taxon>Ochrophyta</taxon>
        <taxon>Bacillariophyta</taxon>
        <taxon>Bacillariophyceae</taxon>
        <taxon>Bacillariophycidae</taxon>
        <taxon>Naviculales</taxon>
        <taxon>Naviculaceae</taxon>
        <taxon>Fistulifera</taxon>
    </lineage>
</organism>
<feature type="repeat" description="Solcar" evidence="10">
    <location>
        <begin position="801"/>
        <end position="902"/>
    </location>
</feature>
<evidence type="ECO:0000256" key="4">
    <source>
        <dbReference type="ARBA" id="ARBA00022692"/>
    </source>
</evidence>
<comment type="subcellular location">
    <subcellularLocation>
        <location evidence="1">Mitochondrion inner membrane</location>
        <topology evidence="1">Multi-pass membrane protein</topology>
    </subcellularLocation>
</comment>
<feature type="transmembrane region" description="Helical" evidence="11">
    <location>
        <begin position="886"/>
        <end position="907"/>
    </location>
</feature>
<dbReference type="InterPro" id="IPR044677">
    <property type="entry name" value="SLC25A3/Pic2/Mir1-like"/>
</dbReference>
<dbReference type="PANTHER" id="PTHR45671">
    <property type="entry name" value="SOLUTE CARRIER FAMILY 25 (MITOCHONDRIAL CARRIER PHOSPHATE CARRIER), MEMBER 3, LIKE-RELATED-RELATED"/>
    <property type="match status" value="1"/>
</dbReference>
<dbReference type="Pfam" id="PF00153">
    <property type="entry name" value="Mito_carr"/>
    <property type="match status" value="1"/>
</dbReference>
<feature type="transmembrane region" description="Helical" evidence="11">
    <location>
        <begin position="919"/>
        <end position="943"/>
    </location>
</feature>
<evidence type="ECO:0000256" key="8">
    <source>
        <dbReference type="ARBA" id="ARBA00023128"/>
    </source>
</evidence>
<keyword evidence="7 11" id="KW-1133">Transmembrane helix</keyword>
<feature type="transmembrane region" description="Helical" evidence="11">
    <location>
        <begin position="765"/>
        <end position="784"/>
    </location>
</feature>
<keyword evidence="4 10" id="KW-0812">Transmembrane</keyword>
<evidence type="ECO:0000256" key="11">
    <source>
        <dbReference type="SAM" id="Phobius"/>
    </source>
</evidence>
<comment type="similarity">
    <text evidence="2">Belongs to the mitochondrial carrier (TC 2.A.29) family.</text>
</comment>
<evidence type="ECO:0000256" key="1">
    <source>
        <dbReference type="ARBA" id="ARBA00004448"/>
    </source>
</evidence>
<keyword evidence="5" id="KW-0677">Repeat</keyword>
<evidence type="ECO:0000313" key="13">
    <source>
        <dbReference type="Proteomes" id="UP000198406"/>
    </source>
</evidence>
<keyword evidence="9 10" id="KW-0472">Membrane</keyword>
<keyword evidence="3" id="KW-0813">Transport</keyword>
<dbReference type="Proteomes" id="UP000198406">
    <property type="component" value="Unassembled WGS sequence"/>
</dbReference>
<name>A0A1Z5JW88_FISSO</name>
<dbReference type="Gene3D" id="1.50.40.10">
    <property type="entry name" value="Mitochondrial carrier domain"/>
    <property type="match status" value="2"/>
</dbReference>
<evidence type="ECO:0000256" key="7">
    <source>
        <dbReference type="ARBA" id="ARBA00022989"/>
    </source>
</evidence>
<evidence type="ECO:0000256" key="10">
    <source>
        <dbReference type="PROSITE-ProRule" id="PRU00282"/>
    </source>
</evidence>